<name>A0A2A9MGU1_BESBE</name>
<dbReference type="VEuPathDB" id="ToxoDB:BESB_069060"/>
<dbReference type="EMBL" id="NWUJ01000006">
    <property type="protein sequence ID" value="PFH34873.1"/>
    <property type="molecule type" value="Genomic_DNA"/>
</dbReference>
<protein>
    <recommendedName>
        <fullName evidence="4">SWIM-type domain-containing protein</fullName>
    </recommendedName>
</protein>
<feature type="compositionally biased region" description="Basic and acidic residues" evidence="1">
    <location>
        <begin position="1"/>
        <end position="19"/>
    </location>
</feature>
<reference evidence="2 3" key="1">
    <citation type="submission" date="2017-09" db="EMBL/GenBank/DDBJ databases">
        <title>Genome sequencing of Besnoitia besnoiti strain Bb-Ger1.</title>
        <authorList>
            <person name="Schares G."/>
            <person name="Venepally P."/>
            <person name="Lorenzi H.A."/>
        </authorList>
    </citation>
    <scope>NUCLEOTIDE SEQUENCE [LARGE SCALE GENOMIC DNA]</scope>
    <source>
        <strain evidence="2 3">Bb-Ger1</strain>
    </source>
</reference>
<evidence type="ECO:0008006" key="4">
    <source>
        <dbReference type="Google" id="ProtNLM"/>
    </source>
</evidence>
<dbReference type="KEGG" id="bbes:BESB_069060"/>
<dbReference type="OrthoDB" id="337581at2759"/>
<dbReference type="Proteomes" id="UP000224006">
    <property type="component" value="Chromosome VI"/>
</dbReference>
<evidence type="ECO:0000313" key="3">
    <source>
        <dbReference type="Proteomes" id="UP000224006"/>
    </source>
</evidence>
<comment type="caution">
    <text evidence="2">The sequence shown here is derived from an EMBL/GenBank/DDBJ whole genome shotgun (WGS) entry which is preliminary data.</text>
</comment>
<keyword evidence="3" id="KW-1185">Reference proteome</keyword>
<organism evidence="2 3">
    <name type="scientific">Besnoitia besnoiti</name>
    <name type="common">Apicomplexan protozoan</name>
    <dbReference type="NCBI Taxonomy" id="94643"/>
    <lineage>
        <taxon>Eukaryota</taxon>
        <taxon>Sar</taxon>
        <taxon>Alveolata</taxon>
        <taxon>Apicomplexa</taxon>
        <taxon>Conoidasida</taxon>
        <taxon>Coccidia</taxon>
        <taxon>Eucoccidiorida</taxon>
        <taxon>Eimeriorina</taxon>
        <taxon>Sarcocystidae</taxon>
        <taxon>Besnoitia</taxon>
    </lineage>
</organism>
<sequence>MESSLSEHLENERDREGSHNRAASPGEHSEIPLFFTSSGGTCEAGQTLVEVLHAIKQAKVAGEDLSVFLHLLDSLLPPALLQEAVNCMERGAVTAYCCSTSTAAFHLVHSTREKSSKRRATNSSGNDALPGHIIPPSGSVLSTENEPCPPGGYMVLPRFCSCKTFQCGVLTQESDLTCVHEIVVQLAEAMDCVGRRVVLGPEEFSQRLLEACGETAQLQLLYSSQDLC</sequence>
<accession>A0A2A9MGU1</accession>
<gene>
    <name evidence="2" type="ORF">BESB_069060</name>
</gene>
<dbReference type="RefSeq" id="XP_029218882.1">
    <property type="nucleotide sequence ID" value="XM_029365299.1"/>
</dbReference>
<proteinExistence type="predicted"/>
<dbReference type="GeneID" id="40311832"/>
<evidence type="ECO:0000313" key="2">
    <source>
        <dbReference type="EMBL" id="PFH34873.1"/>
    </source>
</evidence>
<dbReference type="AlphaFoldDB" id="A0A2A9MGU1"/>
<feature type="region of interest" description="Disordered" evidence="1">
    <location>
        <begin position="1"/>
        <end position="30"/>
    </location>
</feature>
<evidence type="ECO:0000256" key="1">
    <source>
        <dbReference type="SAM" id="MobiDB-lite"/>
    </source>
</evidence>